<name>A0A397QTI4_9MOLU</name>
<dbReference type="PANTHER" id="PTHR32024:SF1">
    <property type="entry name" value="KTR SYSTEM POTASSIUM UPTAKE PROTEIN B"/>
    <property type="match status" value="1"/>
</dbReference>
<evidence type="ECO:0000256" key="7">
    <source>
        <dbReference type="ARBA" id="ARBA00023136"/>
    </source>
</evidence>
<comment type="caution">
    <text evidence="9">The sequence shown here is derived from an EMBL/GenBank/DDBJ whole genome shotgun (WGS) entry which is preliminary data.</text>
</comment>
<dbReference type="PANTHER" id="PTHR32024">
    <property type="entry name" value="TRK SYSTEM POTASSIUM UPTAKE PROTEIN TRKG-RELATED"/>
    <property type="match status" value="1"/>
</dbReference>
<feature type="transmembrane region" description="Helical" evidence="8">
    <location>
        <begin position="405"/>
        <end position="429"/>
    </location>
</feature>
<evidence type="ECO:0000256" key="6">
    <source>
        <dbReference type="ARBA" id="ARBA00023065"/>
    </source>
</evidence>
<protein>
    <submittedName>
        <fullName evidence="9">Trk system potassium uptake protein TrkH</fullName>
    </submittedName>
</protein>
<comment type="subcellular location">
    <subcellularLocation>
        <location evidence="1">Cell membrane</location>
        <topology evidence="1">Multi-pass membrane protein</topology>
    </subcellularLocation>
</comment>
<keyword evidence="3" id="KW-1003">Cell membrane</keyword>
<sequence>MKKTKIHPYIIIIVSFLSIIIAGTIFLVMPFTTTDFHSIGFVDSLFMATSAVCVTGLSVANVGQTFTLYGRIIMVILMEIGGLSFITIAIFFYTMIGAKIGVSNRFLLREALNQSSVSGLIPLVRKIVIISFSVQIICAGINMVVFVKYFDTWWEALGASLFHSASAFNNAGFDIFGGIGSDSLILFKDDILINMTTIAMIILGSCGFVVMDDLFKKRFKWKKLTLHSKLAISTTIVLIVVGALFIKATITDPNFTWLQALFGSVTCRTAGFTTYDLAELKNYPGAYVIYVILMLIGASPCGTGGGVKTTTIAVVIIAIVFYARGKSARAFGRKISNEQIFKAFVLIGMCVLIVVFGTFLVAIVQYDRTLVGTEEQFGIEEILFEVSSAFSTTGLSMGITTSLNAGSRIILCFIMFFGRLGPLTIIGVVNKNWIGNSKESIQYVEENVIIGWEEQQRKNHLWL</sequence>
<feature type="transmembrane region" description="Helical" evidence="8">
    <location>
        <begin position="41"/>
        <end position="60"/>
    </location>
</feature>
<dbReference type="InterPro" id="IPR003445">
    <property type="entry name" value="Cat_transpt"/>
</dbReference>
<keyword evidence="2" id="KW-0813">Transport</keyword>
<keyword evidence="6" id="KW-0406">Ion transport</keyword>
<feature type="transmembrane region" description="Helical" evidence="8">
    <location>
        <begin position="6"/>
        <end position="29"/>
    </location>
</feature>
<dbReference type="FunCoup" id="A0A397QTI4">
    <property type="interactions" value="171"/>
</dbReference>
<keyword evidence="4 8" id="KW-0812">Transmembrane</keyword>
<gene>
    <name evidence="9" type="ORF">EI71_01989</name>
</gene>
<keyword evidence="5 8" id="KW-1133">Transmembrane helix</keyword>
<dbReference type="InParanoid" id="A0A397QTI4"/>
<feature type="transmembrane region" description="Helical" evidence="8">
    <location>
        <begin position="191"/>
        <end position="210"/>
    </location>
</feature>
<evidence type="ECO:0000256" key="3">
    <source>
        <dbReference type="ARBA" id="ARBA00022475"/>
    </source>
</evidence>
<dbReference type="OrthoDB" id="9810952at2"/>
<feature type="transmembrane region" description="Helical" evidence="8">
    <location>
        <begin position="127"/>
        <end position="150"/>
    </location>
</feature>
<keyword evidence="7 8" id="KW-0472">Membrane</keyword>
<dbReference type="GO" id="GO:0008324">
    <property type="term" value="F:monoatomic cation transmembrane transporter activity"/>
    <property type="evidence" value="ECO:0007669"/>
    <property type="project" value="InterPro"/>
</dbReference>
<evidence type="ECO:0000256" key="2">
    <source>
        <dbReference type="ARBA" id="ARBA00022448"/>
    </source>
</evidence>
<keyword evidence="10" id="KW-1185">Reference proteome</keyword>
<dbReference type="Pfam" id="PF02386">
    <property type="entry name" value="TrkH"/>
    <property type="match status" value="1"/>
</dbReference>
<evidence type="ECO:0000256" key="1">
    <source>
        <dbReference type="ARBA" id="ARBA00004651"/>
    </source>
</evidence>
<dbReference type="EMBL" id="QXEV01000044">
    <property type="protein sequence ID" value="RIA64723.1"/>
    <property type="molecule type" value="Genomic_DNA"/>
</dbReference>
<evidence type="ECO:0000313" key="9">
    <source>
        <dbReference type="EMBL" id="RIA64723.1"/>
    </source>
</evidence>
<feature type="transmembrane region" description="Helical" evidence="8">
    <location>
        <begin position="344"/>
        <end position="366"/>
    </location>
</feature>
<dbReference type="GO" id="GO:0030001">
    <property type="term" value="P:metal ion transport"/>
    <property type="evidence" value="ECO:0007669"/>
    <property type="project" value="UniProtKB-ARBA"/>
</dbReference>
<evidence type="ECO:0000256" key="4">
    <source>
        <dbReference type="ARBA" id="ARBA00022692"/>
    </source>
</evidence>
<dbReference type="GO" id="GO:0005886">
    <property type="term" value="C:plasma membrane"/>
    <property type="evidence" value="ECO:0007669"/>
    <property type="project" value="UniProtKB-SubCell"/>
</dbReference>
<evidence type="ECO:0000256" key="8">
    <source>
        <dbReference type="SAM" id="Phobius"/>
    </source>
</evidence>
<evidence type="ECO:0000313" key="10">
    <source>
        <dbReference type="Proteomes" id="UP000266506"/>
    </source>
</evidence>
<reference evidence="9 10" key="1">
    <citation type="submission" date="2018-08" db="EMBL/GenBank/DDBJ databases">
        <title>Genomic Encyclopedia of Archaeal and Bacterial Type Strains, Phase II (KMG-II): from individual species to whole genera.</title>
        <authorList>
            <person name="Goeker M."/>
        </authorList>
    </citation>
    <scope>NUCLEOTIDE SEQUENCE [LARGE SCALE GENOMIC DNA]</scope>
    <source>
        <strain evidence="9 10">ATCC 27112</strain>
    </source>
</reference>
<proteinExistence type="predicted"/>
<feature type="transmembrane region" description="Helical" evidence="8">
    <location>
        <begin position="230"/>
        <end position="250"/>
    </location>
</feature>
<accession>A0A397QTI4</accession>
<evidence type="ECO:0000256" key="5">
    <source>
        <dbReference type="ARBA" id="ARBA00022989"/>
    </source>
</evidence>
<dbReference type="AlphaFoldDB" id="A0A397QTI4"/>
<organism evidence="9 10">
    <name type="scientific">Anaeroplasma bactoclasticum</name>
    <dbReference type="NCBI Taxonomy" id="2088"/>
    <lineage>
        <taxon>Bacteria</taxon>
        <taxon>Bacillati</taxon>
        <taxon>Mycoplasmatota</taxon>
        <taxon>Mollicutes</taxon>
        <taxon>Anaeroplasmatales</taxon>
        <taxon>Anaeroplasmataceae</taxon>
        <taxon>Anaeroplasma</taxon>
    </lineage>
</organism>
<dbReference type="Proteomes" id="UP000266506">
    <property type="component" value="Unassembled WGS sequence"/>
</dbReference>
<feature type="transmembrane region" description="Helical" evidence="8">
    <location>
        <begin position="282"/>
        <end position="299"/>
    </location>
</feature>
<feature type="transmembrane region" description="Helical" evidence="8">
    <location>
        <begin position="72"/>
        <end position="96"/>
    </location>
</feature>